<name>A0ABS0HYG4_9HYPH</name>
<sequence>MIVYQGWRWQSDLGHYDPTKATGILMVRPQKRIVIRQQRRTATPVTMKELAIGGAMILDAAEL</sequence>
<evidence type="ECO:0000313" key="1">
    <source>
        <dbReference type="EMBL" id="MBF9198167.1"/>
    </source>
</evidence>
<dbReference type="Proteomes" id="UP000611708">
    <property type="component" value="Unassembled WGS sequence"/>
</dbReference>
<organism evidence="1 2">
    <name type="scientific">Microvirga terrestris</name>
    <dbReference type="NCBI Taxonomy" id="2791024"/>
    <lineage>
        <taxon>Bacteria</taxon>
        <taxon>Pseudomonadati</taxon>
        <taxon>Pseudomonadota</taxon>
        <taxon>Alphaproteobacteria</taxon>
        <taxon>Hyphomicrobiales</taxon>
        <taxon>Methylobacteriaceae</taxon>
        <taxon>Microvirga</taxon>
    </lineage>
</organism>
<protein>
    <submittedName>
        <fullName evidence="1">Uncharacterized protein</fullName>
    </submittedName>
</protein>
<dbReference type="RefSeq" id="WP_196265513.1">
    <property type="nucleotide sequence ID" value="NZ_JADQDN010000017.1"/>
</dbReference>
<reference evidence="1 2" key="1">
    <citation type="submission" date="2020-11" db="EMBL/GenBank/DDBJ databases">
        <authorList>
            <person name="Kim M.K."/>
        </authorList>
    </citation>
    <scope>NUCLEOTIDE SEQUENCE [LARGE SCALE GENOMIC DNA]</scope>
    <source>
        <strain evidence="1 2">BT290</strain>
    </source>
</reference>
<accession>A0ABS0HYG4</accession>
<comment type="caution">
    <text evidence="1">The sequence shown here is derived from an EMBL/GenBank/DDBJ whole genome shotgun (WGS) entry which is preliminary data.</text>
</comment>
<dbReference type="EMBL" id="JADQDN010000017">
    <property type="protein sequence ID" value="MBF9198167.1"/>
    <property type="molecule type" value="Genomic_DNA"/>
</dbReference>
<gene>
    <name evidence="1" type="ORF">I2H36_19230</name>
</gene>
<proteinExistence type="predicted"/>
<evidence type="ECO:0000313" key="2">
    <source>
        <dbReference type="Proteomes" id="UP000611708"/>
    </source>
</evidence>
<keyword evidence="2" id="KW-1185">Reference proteome</keyword>